<dbReference type="PANTHER" id="PTHR45753">
    <property type="entry name" value="ORNITHINE CARBAMOYLTRANSFERASE, MITOCHONDRIAL"/>
    <property type="match status" value="1"/>
</dbReference>
<dbReference type="SUPFAM" id="SSF53671">
    <property type="entry name" value="Aspartate/ornithine carbamoyltransferase"/>
    <property type="match status" value="1"/>
</dbReference>
<dbReference type="InterPro" id="IPR006132">
    <property type="entry name" value="Asp/Orn_carbamoyltranf_P-bd"/>
</dbReference>
<feature type="binding site" evidence="7">
    <location>
        <position position="87"/>
    </location>
    <ligand>
        <name>L-aspartate</name>
        <dbReference type="ChEBI" id="CHEBI:29991"/>
    </ligand>
</feature>
<comment type="caution">
    <text evidence="10">The sequence shown here is derived from an EMBL/GenBank/DDBJ whole genome shotgun (WGS) entry which is preliminary data.</text>
</comment>
<evidence type="ECO:0000313" key="11">
    <source>
        <dbReference type="Proteomes" id="UP000591941"/>
    </source>
</evidence>
<feature type="binding site" evidence="7">
    <location>
        <position position="175"/>
    </location>
    <ligand>
        <name>L-aspartate</name>
        <dbReference type="ChEBI" id="CHEBI:29991"/>
    </ligand>
</feature>
<evidence type="ECO:0000259" key="8">
    <source>
        <dbReference type="Pfam" id="PF00185"/>
    </source>
</evidence>
<dbReference type="NCBIfam" id="TIGR00670">
    <property type="entry name" value="asp_carb_tr"/>
    <property type="match status" value="1"/>
</dbReference>
<comment type="subunit">
    <text evidence="7">Heterododecamer (2C3:3R2) of six catalytic PyrB chains organized as two trimers (C3), and six regulatory PyrI chains organized as three dimers (R2).</text>
</comment>
<accession>A0A841R4X3</accession>
<dbReference type="PROSITE" id="PS00097">
    <property type="entry name" value="CARBAMOYLTRANSFERASE"/>
    <property type="match status" value="1"/>
</dbReference>
<feature type="binding site" evidence="7">
    <location>
        <position position="145"/>
    </location>
    <ligand>
        <name>carbamoyl phosphate</name>
        <dbReference type="ChEBI" id="CHEBI:58228"/>
    </ligand>
</feature>
<comment type="catalytic activity">
    <reaction evidence="6 7">
        <text>carbamoyl phosphate + L-aspartate = N-carbamoyl-L-aspartate + phosphate + H(+)</text>
        <dbReference type="Rhea" id="RHEA:20013"/>
        <dbReference type="ChEBI" id="CHEBI:15378"/>
        <dbReference type="ChEBI" id="CHEBI:29991"/>
        <dbReference type="ChEBI" id="CHEBI:32814"/>
        <dbReference type="ChEBI" id="CHEBI:43474"/>
        <dbReference type="ChEBI" id="CHEBI:58228"/>
        <dbReference type="EC" id="2.1.3.2"/>
    </reaction>
</comment>
<dbReference type="GO" id="GO:0004070">
    <property type="term" value="F:aspartate carbamoyltransferase activity"/>
    <property type="evidence" value="ECO:0007669"/>
    <property type="project" value="UniProtKB-UniRule"/>
</dbReference>
<sequence length="319" mass="34345">MVDWQGRSLIDLASLTAAEIEAILTQALAMKKFIASGAKKTDLLRGKAIVNVFSENSTRTRSSFELAGKYLGADVININKSTSSMTKGESLRDTLLTVAALAADAIVMRHEASGAAAYAVEIGKRFPHFPVVINAGDGLHAHPSQGLLDLFTVREQKGRIKGLKYVIVGDILHSRVARSDLAGFTKLGAEVHMVGPRTLVPREFAELGAILHTDLKEALRDADAIQILRLQNERAAAGFIPNNREYARTYGISSALLQEVAPDAMIMHPGPINRGVEISHELAYAQNAFLQTQVKNGVCVRMAILNEVLNGGNGIEALA</sequence>
<dbReference type="PANTHER" id="PTHR45753:SF6">
    <property type="entry name" value="ASPARTATE CARBAMOYLTRANSFERASE"/>
    <property type="match status" value="1"/>
</dbReference>
<feature type="binding site" evidence="7">
    <location>
        <position position="270"/>
    </location>
    <ligand>
        <name>carbamoyl phosphate</name>
        <dbReference type="ChEBI" id="CHEBI:58228"/>
    </ligand>
</feature>
<comment type="pathway">
    <text evidence="1 7">Pyrimidine metabolism; UMP biosynthesis via de novo pathway; (S)-dihydroorotate from bicarbonate: step 2/3.</text>
</comment>
<organism evidence="10 11">
    <name type="scientific">Negativicoccus succinicivorans</name>
    <dbReference type="NCBI Taxonomy" id="620903"/>
    <lineage>
        <taxon>Bacteria</taxon>
        <taxon>Bacillati</taxon>
        <taxon>Bacillota</taxon>
        <taxon>Negativicutes</taxon>
        <taxon>Veillonellales</taxon>
        <taxon>Veillonellaceae</taxon>
        <taxon>Negativicoccus</taxon>
    </lineage>
</organism>
<evidence type="ECO:0000256" key="4">
    <source>
        <dbReference type="ARBA" id="ARBA00022975"/>
    </source>
</evidence>
<dbReference type="InterPro" id="IPR002082">
    <property type="entry name" value="Asp_carbamoyltransf"/>
</dbReference>
<feature type="binding site" evidence="7">
    <location>
        <position position="142"/>
    </location>
    <ligand>
        <name>carbamoyl phosphate</name>
        <dbReference type="ChEBI" id="CHEBI:58228"/>
    </ligand>
</feature>
<feature type="binding site" evidence="7">
    <location>
        <position position="60"/>
    </location>
    <ligand>
        <name>carbamoyl phosphate</name>
        <dbReference type="ChEBI" id="CHEBI:58228"/>
    </ligand>
</feature>
<dbReference type="GO" id="GO:0006520">
    <property type="term" value="P:amino acid metabolic process"/>
    <property type="evidence" value="ECO:0007669"/>
    <property type="project" value="InterPro"/>
</dbReference>
<dbReference type="InterPro" id="IPR036901">
    <property type="entry name" value="Asp/Orn_carbamoylTrfase_sf"/>
</dbReference>
<comment type="similarity">
    <text evidence="2 7">Belongs to the aspartate/ornithine carbamoyltransferase superfamily. ATCase family.</text>
</comment>
<evidence type="ECO:0000256" key="5">
    <source>
        <dbReference type="ARBA" id="ARBA00043884"/>
    </source>
</evidence>
<dbReference type="AlphaFoldDB" id="A0A841R4X3"/>
<dbReference type="NCBIfam" id="NF002032">
    <property type="entry name" value="PRK00856.1"/>
    <property type="match status" value="1"/>
</dbReference>
<dbReference type="PRINTS" id="PR00101">
    <property type="entry name" value="ATCASE"/>
</dbReference>
<gene>
    <name evidence="7" type="primary">pyrB</name>
    <name evidence="10" type="ORF">HNR45_000622</name>
</gene>
<dbReference type="EC" id="2.1.3.2" evidence="7"/>
<dbReference type="EMBL" id="JACHHI010000002">
    <property type="protein sequence ID" value="MBB6477592.1"/>
    <property type="molecule type" value="Genomic_DNA"/>
</dbReference>
<dbReference type="Pfam" id="PF00185">
    <property type="entry name" value="OTCace"/>
    <property type="match status" value="1"/>
</dbReference>
<dbReference type="Pfam" id="PF02729">
    <property type="entry name" value="OTCace_N"/>
    <property type="match status" value="1"/>
</dbReference>
<feature type="binding site" evidence="7">
    <location>
        <position position="229"/>
    </location>
    <ligand>
        <name>L-aspartate</name>
        <dbReference type="ChEBI" id="CHEBI:29991"/>
    </ligand>
</feature>
<dbReference type="GO" id="GO:0016597">
    <property type="term" value="F:amino acid binding"/>
    <property type="evidence" value="ECO:0007669"/>
    <property type="project" value="InterPro"/>
</dbReference>
<dbReference type="Proteomes" id="UP000591941">
    <property type="component" value="Unassembled WGS sequence"/>
</dbReference>
<dbReference type="GO" id="GO:0044205">
    <property type="term" value="P:'de novo' UMP biosynthetic process"/>
    <property type="evidence" value="ECO:0007669"/>
    <property type="project" value="UniProtKB-UniRule"/>
</dbReference>
<dbReference type="RefSeq" id="WP_159822980.1">
    <property type="nucleotide sequence ID" value="NZ_CABWNB010000003.1"/>
</dbReference>
<dbReference type="InterPro" id="IPR006131">
    <property type="entry name" value="Asp_carbamoyltransf_Asp/Orn-bd"/>
</dbReference>
<feature type="binding site" evidence="7">
    <location>
        <position position="271"/>
    </location>
    <ligand>
        <name>carbamoyl phosphate</name>
        <dbReference type="ChEBI" id="CHEBI:58228"/>
    </ligand>
</feature>
<dbReference type="GO" id="GO:0006207">
    <property type="term" value="P:'de novo' pyrimidine nucleobase biosynthetic process"/>
    <property type="evidence" value="ECO:0007669"/>
    <property type="project" value="InterPro"/>
</dbReference>
<evidence type="ECO:0000256" key="1">
    <source>
        <dbReference type="ARBA" id="ARBA00004852"/>
    </source>
</evidence>
<dbReference type="GO" id="GO:0005829">
    <property type="term" value="C:cytosol"/>
    <property type="evidence" value="ECO:0007669"/>
    <property type="project" value="TreeGrafter"/>
</dbReference>
<feature type="domain" description="Aspartate/ornithine carbamoyltransferase carbamoyl-P binding" evidence="9">
    <location>
        <begin position="7"/>
        <end position="155"/>
    </location>
</feature>
<feature type="binding site" evidence="7">
    <location>
        <position position="109"/>
    </location>
    <ligand>
        <name>carbamoyl phosphate</name>
        <dbReference type="ChEBI" id="CHEBI:58228"/>
    </ligand>
</feature>
<evidence type="ECO:0000256" key="3">
    <source>
        <dbReference type="ARBA" id="ARBA00022679"/>
    </source>
</evidence>
<dbReference type="UniPathway" id="UPA00070">
    <property type="reaction ID" value="UER00116"/>
</dbReference>
<dbReference type="Gene3D" id="3.40.50.1370">
    <property type="entry name" value="Aspartate/ornithine carbamoyltransferase"/>
    <property type="match status" value="2"/>
</dbReference>
<evidence type="ECO:0000313" key="10">
    <source>
        <dbReference type="EMBL" id="MBB6477592.1"/>
    </source>
</evidence>
<evidence type="ECO:0000256" key="6">
    <source>
        <dbReference type="ARBA" id="ARBA00048859"/>
    </source>
</evidence>
<reference evidence="10 11" key="1">
    <citation type="submission" date="2020-08" db="EMBL/GenBank/DDBJ databases">
        <title>Genomic Encyclopedia of Type Strains, Phase IV (KMG-IV): sequencing the most valuable type-strain genomes for metagenomic binning, comparative biology and taxonomic classification.</title>
        <authorList>
            <person name="Goeker M."/>
        </authorList>
    </citation>
    <scope>NUCLEOTIDE SEQUENCE [LARGE SCALE GENOMIC DNA]</scope>
    <source>
        <strain evidence="10 11">DSM 21255</strain>
    </source>
</reference>
<dbReference type="HAMAP" id="MF_00001">
    <property type="entry name" value="Asp_carb_tr"/>
    <property type="match status" value="1"/>
</dbReference>
<dbReference type="InterPro" id="IPR006130">
    <property type="entry name" value="Asp/Orn_carbamoylTrfase"/>
</dbReference>
<comment type="function">
    <text evidence="5 7">Catalyzes the condensation of carbamoyl phosphate and aspartate to form carbamoyl aspartate and inorganic phosphate, the committed step in the de novo pyrimidine nucleotide biosynthesis pathway.</text>
</comment>
<evidence type="ECO:0000256" key="7">
    <source>
        <dbReference type="HAMAP-Rule" id="MF_00001"/>
    </source>
</evidence>
<protein>
    <recommendedName>
        <fullName evidence="7">Aspartate carbamoyltransferase</fullName>
        <ecNumber evidence="7">2.1.3.2</ecNumber>
    </recommendedName>
    <alternativeName>
        <fullName evidence="7">Aspartate transcarbamylase</fullName>
        <shortName evidence="7">ATCase</shortName>
    </alternativeName>
</protein>
<proteinExistence type="inferred from homology"/>
<feature type="binding site" evidence="7">
    <location>
        <position position="59"/>
    </location>
    <ligand>
        <name>carbamoyl phosphate</name>
        <dbReference type="ChEBI" id="CHEBI:58228"/>
    </ligand>
</feature>
<keyword evidence="3 7" id="KW-0808">Transferase</keyword>
<keyword evidence="4 7" id="KW-0665">Pyrimidine biosynthesis</keyword>
<dbReference type="OrthoDB" id="9802587at2"/>
<feature type="domain" description="Aspartate/ornithine carbamoyltransferase Asp/Orn-binding" evidence="8">
    <location>
        <begin position="161"/>
        <end position="305"/>
    </location>
</feature>
<evidence type="ECO:0000256" key="2">
    <source>
        <dbReference type="ARBA" id="ARBA00008896"/>
    </source>
</evidence>
<dbReference type="PRINTS" id="PR00100">
    <property type="entry name" value="AOTCASE"/>
</dbReference>
<evidence type="ECO:0000259" key="9">
    <source>
        <dbReference type="Pfam" id="PF02729"/>
    </source>
</evidence>
<keyword evidence="11" id="KW-1185">Reference proteome</keyword>
<name>A0A841R4X3_9FIRM</name>
<dbReference type="GeneID" id="93485895"/>